<keyword evidence="3" id="KW-1185">Reference proteome</keyword>
<evidence type="ECO:0000256" key="1">
    <source>
        <dbReference type="SAM" id="Phobius"/>
    </source>
</evidence>
<name>A0ABR4AY30_9LECA</name>
<keyword evidence="1" id="KW-0472">Membrane</keyword>
<dbReference type="InterPro" id="IPR006813">
    <property type="entry name" value="Glyco_trans_17"/>
</dbReference>
<sequence>MISLRRPQHLKWLSILMLSFFLLSLSAFHFLRFKQQNGSSSANLFATTHDPDEHGFLAEDEALNYCSHHRLDMYPARDRHRRIYDLFLINTELDWLEIRLHELDQEVDFFVILESPFSFQHTPKPLHFQDNLSQFEAFRHKIIYQVLDFTGEGSSIPDNKPWQHEIFTRNALLDQVIASLEDDRAPNEGDVLLVSDIDELPRPSTLITLRNCAFPPRTALRSNMYYYSFQWLHRGGQWDHPQATFFAGNDTVKPDTLRSHHPHDIELYNAAWHCSSCFATMSDLRNKITSFSHKEFNKPHMLEPERLLKVVRSGEDLFERSSELYDRVEDNPDVPGYLLKEENQKKFAYLLDRDPPDANFKDVFSIAVDKAELH</sequence>
<dbReference type="Proteomes" id="UP001590950">
    <property type="component" value="Unassembled WGS sequence"/>
</dbReference>
<protein>
    <recommendedName>
        <fullName evidence="4">Glycosyltransferase family 17 protein</fullName>
    </recommendedName>
</protein>
<feature type="transmembrane region" description="Helical" evidence="1">
    <location>
        <begin position="12"/>
        <end position="31"/>
    </location>
</feature>
<organism evidence="2 3">
    <name type="scientific">Stereocaulon virgatum</name>
    <dbReference type="NCBI Taxonomy" id="373712"/>
    <lineage>
        <taxon>Eukaryota</taxon>
        <taxon>Fungi</taxon>
        <taxon>Dikarya</taxon>
        <taxon>Ascomycota</taxon>
        <taxon>Pezizomycotina</taxon>
        <taxon>Lecanoromycetes</taxon>
        <taxon>OSLEUM clade</taxon>
        <taxon>Lecanoromycetidae</taxon>
        <taxon>Lecanorales</taxon>
        <taxon>Lecanorineae</taxon>
        <taxon>Stereocaulaceae</taxon>
        <taxon>Stereocaulon</taxon>
    </lineage>
</organism>
<evidence type="ECO:0000313" key="2">
    <source>
        <dbReference type="EMBL" id="KAL2048383.1"/>
    </source>
</evidence>
<dbReference type="Pfam" id="PF04724">
    <property type="entry name" value="Glyco_transf_17"/>
    <property type="match status" value="1"/>
</dbReference>
<keyword evidence="1" id="KW-1133">Transmembrane helix</keyword>
<comment type="caution">
    <text evidence="2">The sequence shown here is derived from an EMBL/GenBank/DDBJ whole genome shotgun (WGS) entry which is preliminary data.</text>
</comment>
<proteinExistence type="predicted"/>
<reference evidence="2 3" key="1">
    <citation type="submission" date="2024-09" db="EMBL/GenBank/DDBJ databases">
        <title>Rethinking Asexuality: The Enigmatic Case of Functional Sexual Genes in Lepraria (Stereocaulaceae).</title>
        <authorList>
            <person name="Doellman M."/>
            <person name="Sun Y."/>
            <person name="Barcenas-Pena A."/>
            <person name="Lumbsch H.T."/>
            <person name="Grewe F."/>
        </authorList>
    </citation>
    <scope>NUCLEOTIDE SEQUENCE [LARGE SCALE GENOMIC DNA]</scope>
    <source>
        <strain evidence="2 3">Mercado 3170</strain>
    </source>
</reference>
<gene>
    <name evidence="2" type="ORF">N7G274_000294</name>
</gene>
<dbReference type="PANTHER" id="PTHR12224:SF0">
    <property type="entry name" value="BETA-1,4-MANNOSYL-GLYCOPROTEIN 4-BETA-N-ACETYLGLUCOSAMINYLTRANSFERASE"/>
    <property type="match status" value="1"/>
</dbReference>
<dbReference type="EMBL" id="JBEFKJ010000001">
    <property type="protein sequence ID" value="KAL2048383.1"/>
    <property type="molecule type" value="Genomic_DNA"/>
</dbReference>
<keyword evidence="1" id="KW-0812">Transmembrane</keyword>
<dbReference type="PANTHER" id="PTHR12224">
    <property type="entry name" value="BETA-1,4-MANNOSYL-GLYCOPROTEIN BETA-1,4-N-ACETYLGLUCOSAMINYL-TRANSFERASE"/>
    <property type="match status" value="1"/>
</dbReference>
<evidence type="ECO:0000313" key="3">
    <source>
        <dbReference type="Proteomes" id="UP001590950"/>
    </source>
</evidence>
<evidence type="ECO:0008006" key="4">
    <source>
        <dbReference type="Google" id="ProtNLM"/>
    </source>
</evidence>
<accession>A0ABR4AY30</accession>